<sequence length="1004" mass="111858">MEYLGKYGQPEILSSVTLPVLPPNSTEPHASSSSGSSSQKYTHHLSSQSVNPCMDLVAIISRDINTTSTPSAGNPQNAGIVGLPPPPAGMSAARSAALMRMRMAQRAKALAAAGIKEPVQEAPTNAPSVTRCAALQLSLWRMSSIAGEQGARIWDVTVTVPDRFEQSQFEYEEMSVDTMAWSPDGLVLSLAVNVQRRSSSDMQVKQKHQFICLYALQDGQQIRAIPFSDTGELLSMEWKALPSQKDSTPRKSAIGSVQHILSLTEPLGEIATFRDDQESKARQRQRLFQAMRDPHKPKLEEDKKIKDVLTSDPRGFGKIISDFPHSLHAHSSRDKVSILIARSSASIHVFLEGCIYLGRIHASEGGNLIESRLDPQDGNICLLRDGFSGREVQFEQMGTHLHKDNKSFQRMLQLQHLSTFAFEFMTYGYDAIVTMRTTYQAMHADCIQAWNRRARLTAKRFATHLPSELLMLLATGFANDVTMSILLGNDTLSENNLKKMRNDILSTLNAIESMASRLASACQRTILVFEEVLGCALWSEQYGHMFDAHRTEAIRTILEKLKLITREAIRLTRLLGKEHIAWTHFYRFWMYERVRQEAVRDSKAIPEAIAGAGVGDLPYNAMLLVQFFERGFYNRSIESLLNISMDAKTRGDEVEDDDEEDGEESRSRAAVPAKALPKEPVDTLHRNNSEEDDVMLDTGKPWYRDAKLHGKINETISTLKEDPKADELFCTMGKKTPSSSDFAKLSEGTNLHIGPTHDLAKKGKTSAVALPSLKDVMVECINIASPLFYHALANWAPHNSAVDESKWQPLLSLEPDSTMADGRNDSLQSSAKPLQDILAPTNLSPLIRQHISASHSDRRIAFVKETNEGFASLMIAVSTSQADENLLIANVKLGEKVKALDLSFYSAEEIFLLLQEGEETMLVSLQLDDLSFNPTKTKGEQLALQPMQPRRHINLTKRGGGNAKKLSLNKRKEVCATLDDEGHLTYWDLVQQESQAEEKDEEMI</sequence>
<dbReference type="InParanoid" id="A0A316VGA8"/>
<dbReference type="STRING" id="1280837.A0A316VGA8"/>
<feature type="compositionally biased region" description="Polar residues" evidence="6">
    <location>
        <begin position="67"/>
        <end position="77"/>
    </location>
</feature>
<protein>
    <recommendedName>
        <fullName evidence="1">Anaphase-promoting complex subunit 4</fullName>
    </recommendedName>
</protein>
<keyword evidence="9" id="KW-1185">Reference proteome</keyword>
<dbReference type="EMBL" id="KZ819602">
    <property type="protein sequence ID" value="PWN36530.1"/>
    <property type="molecule type" value="Genomic_DNA"/>
</dbReference>
<dbReference type="PANTHER" id="PTHR13260:SF0">
    <property type="entry name" value="ANAPHASE-PROMOTING COMPLEX SUBUNIT 4"/>
    <property type="match status" value="1"/>
</dbReference>
<feature type="compositionally biased region" description="Acidic residues" evidence="6">
    <location>
        <begin position="653"/>
        <end position="663"/>
    </location>
</feature>
<evidence type="ECO:0000256" key="2">
    <source>
        <dbReference type="ARBA" id="ARBA00022618"/>
    </source>
</evidence>
<accession>A0A316VGA8</accession>
<evidence type="ECO:0000256" key="6">
    <source>
        <dbReference type="SAM" id="MobiDB-lite"/>
    </source>
</evidence>
<keyword evidence="3" id="KW-0498">Mitosis</keyword>
<evidence type="ECO:0000256" key="4">
    <source>
        <dbReference type="ARBA" id="ARBA00022786"/>
    </source>
</evidence>
<feature type="region of interest" description="Disordered" evidence="6">
    <location>
        <begin position="17"/>
        <end position="45"/>
    </location>
</feature>
<evidence type="ECO:0000256" key="1">
    <source>
        <dbReference type="ARBA" id="ARBA00016067"/>
    </source>
</evidence>
<evidence type="ECO:0000313" key="8">
    <source>
        <dbReference type="EMBL" id="PWN36530.1"/>
    </source>
</evidence>
<gene>
    <name evidence="8" type="ORF">FA14DRAFT_3706</name>
</gene>
<keyword evidence="5" id="KW-0131">Cell cycle</keyword>
<feature type="domain" description="Anaphase-promoting complex subunit 4 long" evidence="7">
    <location>
        <begin position="411"/>
        <end position="591"/>
    </location>
</feature>
<dbReference type="AlphaFoldDB" id="A0A316VGA8"/>
<feature type="compositionally biased region" description="Basic and acidic residues" evidence="6">
    <location>
        <begin position="676"/>
        <end position="685"/>
    </location>
</feature>
<dbReference type="GO" id="GO:0005680">
    <property type="term" value="C:anaphase-promoting complex"/>
    <property type="evidence" value="ECO:0007669"/>
    <property type="project" value="InterPro"/>
</dbReference>
<dbReference type="InterPro" id="IPR024789">
    <property type="entry name" value="APC4"/>
</dbReference>
<dbReference type="OrthoDB" id="10259843at2759"/>
<dbReference type="InterPro" id="IPR024790">
    <property type="entry name" value="APC4_long_dom"/>
</dbReference>
<reference evidence="8 9" key="1">
    <citation type="journal article" date="2018" name="Mol. Biol. Evol.">
        <title>Broad Genomic Sampling Reveals a Smut Pathogenic Ancestry of the Fungal Clade Ustilaginomycotina.</title>
        <authorList>
            <person name="Kijpornyongpan T."/>
            <person name="Mondo S.J."/>
            <person name="Barry K."/>
            <person name="Sandor L."/>
            <person name="Lee J."/>
            <person name="Lipzen A."/>
            <person name="Pangilinan J."/>
            <person name="LaButti K."/>
            <person name="Hainaut M."/>
            <person name="Henrissat B."/>
            <person name="Grigoriev I.V."/>
            <person name="Spatafora J.W."/>
            <person name="Aime M.C."/>
        </authorList>
    </citation>
    <scope>NUCLEOTIDE SEQUENCE [LARGE SCALE GENOMIC DNA]</scope>
    <source>
        <strain evidence="8 9">MCA 3882</strain>
    </source>
</reference>
<keyword evidence="4" id="KW-0833">Ubl conjugation pathway</keyword>
<dbReference type="GO" id="GO:0031145">
    <property type="term" value="P:anaphase-promoting complex-dependent catabolic process"/>
    <property type="evidence" value="ECO:0007669"/>
    <property type="project" value="InterPro"/>
</dbReference>
<dbReference type="GO" id="GO:0070979">
    <property type="term" value="P:protein K11-linked ubiquitination"/>
    <property type="evidence" value="ECO:0007669"/>
    <property type="project" value="TreeGrafter"/>
</dbReference>
<keyword evidence="2" id="KW-0132">Cell division</keyword>
<evidence type="ECO:0000256" key="3">
    <source>
        <dbReference type="ARBA" id="ARBA00022776"/>
    </source>
</evidence>
<feature type="compositionally biased region" description="Polar residues" evidence="6">
    <location>
        <begin position="17"/>
        <end position="30"/>
    </location>
</feature>
<proteinExistence type="predicted"/>
<dbReference type="RefSeq" id="XP_025356832.1">
    <property type="nucleotide sequence ID" value="XM_025502250.1"/>
</dbReference>
<evidence type="ECO:0000256" key="5">
    <source>
        <dbReference type="ARBA" id="ARBA00023306"/>
    </source>
</evidence>
<organism evidence="8 9">
    <name type="scientific">Meira miltonrushii</name>
    <dbReference type="NCBI Taxonomy" id="1280837"/>
    <lineage>
        <taxon>Eukaryota</taxon>
        <taxon>Fungi</taxon>
        <taxon>Dikarya</taxon>
        <taxon>Basidiomycota</taxon>
        <taxon>Ustilaginomycotina</taxon>
        <taxon>Exobasidiomycetes</taxon>
        <taxon>Exobasidiales</taxon>
        <taxon>Brachybasidiaceae</taxon>
        <taxon>Meira</taxon>
    </lineage>
</organism>
<dbReference type="Proteomes" id="UP000245771">
    <property type="component" value="Unassembled WGS sequence"/>
</dbReference>
<dbReference type="GO" id="GO:0051301">
    <property type="term" value="P:cell division"/>
    <property type="evidence" value="ECO:0007669"/>
    <property type="project" value="UniProtKB-KW"/>
</dbReference>
<dbReference type="GO" id="GO:0034399">
    <property type="term" value="C:nuclear periphery"/>
    <property type="evidence" value="ECO:0007669"/>
    <property type="project" value="TreeGrafter"/>
</dbReference>
<name>A0A316VGA8_9BASI</name>
<feature type="region of interest" description="Disordered" evidence="6">
    <location>
        <begin position="649"/>
        <end position="685"/>
    </location>
</feature>
<evidence type="ECO:0000313" key="9">
    <source>
        <dbReference type="Proteomes" id="UP000245771"/>
    </source>
</evidence>
<dbReference type="Pfam" id="PF12896">
    <property type="entry name" value="ANAPC4"/>
    <property type="match status" value="1"/>
</dbReference>
<feature type="region of interest" description="Disordered" evidence="6">
    <location>
        <begin position="67"/>
        <end position="86"/>
    </location>
</feature>
<dbReference type="GeneID" id="37024031"/>
<evidence type="ECO:0000259" key="7">
    <source>
        <dbReference type="Pfam" id="PF12896"/>
    </source>
</evidence>
<dbReference type="PANTHER" id="PTHR13260">
    <property type="entry name" value="ANAPHASE PROMOTING COMPLEX SUBUNIT 4 APC4"/>
    <property type="match status" value="1"/>
</dbReference>